<dbReference type="InterPro" id="IPR004839">
    <property type="entry name" value="Aminotransferase_I/II_large"/>
</dbReference>
<dbReference type="EMBL" id="QJKI01000013">
    <property type="protein sequence ID" value="PXX78034.1"/>
    <property type="molecule type" value="Genomic_DNA"/>
</dbReference>
<evidence type="ECO:0000256" key="7">
    <source>
        <dbReference type="ARBA" id="ARBA00047715"/>
    </source>
</evidence>
<keyword evidence="12" id="KW-1185">Reference proteome</keyword>
<dbReference type="Gene3D" id="3.90.1150.10">
    <property type="entry name" value="Aspartate Aminotransferase, domain 1"/>
    <property type="match status" value="1"/>
</dbReference>
<comment type="function">
    <text evidence="8">Catalyzes the decarboxylative condensation of pimeloyl-[acyl-carrier protein] and L-alanine to produce 8-amino-7-oxononanoate (AON), [acyl-carrier protein], and carbon dioxide.</text>
</comment>
<dbReference type="Gene3D" id="3.40.640.10">
    <property type="entry name" value="Type I PLP-dependent aspartate aminotransferase-like (Major domain)"/>
    <property type="match status" value="1"/>
</dbReference>
<dbReference type="GO" id="GO:0030170">
    <property type="term" value="F:pyridoxal phosphate binding"/>
    <property type="evidence" value="ECO:0007669"/>
    <property type="project" value="UniProtKB-UniRule"/>
</dbReference>
<dbReference type="Proteomes" id="UP000247555">
    <property type="component" value="Unassembled WGS sequence"/>
</dbReference>
<feature type="binding site" evidence="8">
    <location>
        <position position="207"/>
    </location>
    <ligand>
        <name>pyridoxal 5'-phosphate</name>
        <dbReference type="ChEBI" id="CHEBI:597326"/>
    </ligand>
</feature>
<evidence type="ECO:0000259" key="10">
    <source>
        <dbReference type="Pfam" id="PF00155"/>
    </source>
</evidence>
<evidence type="ECO:0000256" key="5">
    <source>
        <dbReference type="ARBA" id="ARBA00022756"/>
    </source>
</evidence>
<evidence type="ECO:0000256" key="9">
    <source>
        <dbReference type="PIRSR" id="PIRSR604723-51"/>
    </source>
</evidence>
<evidence type="ECO:0000256" key="6">
    <source>
        <dbReference type="ARBA" id="ARBA00022898"/>
    </source>
</evidence>
<evidence type="ECO:0000256" key="2">
    <source>
        <dbReference type="ARBA" id="ARBA00004746"/>
    </source>
</evidence>
<dbReference type="Pfam" id="PF00155">
    <property type="entry name" value="Aminotran_1_2"/>
    <property type="match status" value="1"/>
</dbReference>
<dbReference type="InterPro" id="IPR015421">
    <property type="entry name" value="PyrdxlP-dep_Trfase_major"/>
</dbReference>
<evidence type="ECO:0000313" key="11">
    <source>
        <dbReference type="EMBL" id="PXX78034.1"/>
    </source>
</evidence>
<feature type="domain" description="Aminotransferase class I/classII large" evidence="10">
    <location>
        <begin position="40"/>
        <end position="379"/>
    </location>
</feature>
<dbReference type="AlphaFoldDB" id="A0A318KIU2"/>
<dbReference type="UniPathway" id="UPA00078"/>
<dbReference type="InterPro" id="IPR015422">
    <property type="entry name" value="PyrdxlP-dep_Trfase_small"/>
</dbReference>
<dbReference type="RefSeq" id="WP_110391118.1">
    <property type="nucleotide sequence ID" value="NZ_QJKI01000013.1"/>
</dbReference>
<evidence type="ECO:0000256" key="3">
    <source>
        <dbReference type="ARBA" id="ARBA00011738"/>
    </source>
</evidence>
<feature type="binding site" evidence="8">
    <location>
        <position position="179"/>
    </location>
    <ligand>
        <name>pyridoxal 5'-phosphate</name>
        <dbReference type="ChEBI" id="CHEBI:597326"/>
    </ligand>
</feature>
<dbReference type="InterPro" id="IPR015424">
    <property type="entry name" value="PyrdxlP-dep_Trfase"/>
</dbReference>
<keyword evidence="4 8" id="KW-0808">Transferase</keyword>
<gene>
    <name evidence="8" type="primary">bioF</name>
    <name evidence="11" type="ORF">DFR34_11343</name>
</gene>
<comment type="cofactor">
    <cofactor evidence="1 8 9">
        <name>pyridoxal 5'-phosphate</name>
        <dbReference type="ChEBI" id="CHEBI:597326"/>
    </cofactor>
</comment>
<comment type="subunit">
    <text evidence="3 8">Homodimer.</text>
</comment>
<dbReference type="SUPFAM" id="SSF53383">
    <property type="entry name" value="PLP-dependent transferases"/>
    <property type="match status" value="1"/>
</dbReference>
<dbReference type="InterPro" id="IPR050087">
    <property type="entry name" value="AON_synthase_class-II"/>
</dbReference>
<dbReference type="GO" id="GO:0009102">
    <property type="term" value="P:biotin biosynthetic process"/>
    <property type="evidence" value="ECO:0007669"/>
    <property type="project" value="UniProtKB-UniRule"/>
</dbReference>
<dbReference type="PANTHER" id="PTHR13693">
    <property type="entry name" value="CLASS II AMINOTRANSFERASE/8-AMINO-7-OXONONANOATE SYNTHASE"/>
    <property type="match status" value="1"/>
</dbReference>
<evidence type="ECO:0000256" key="4">
    <source>
        <dbReference type="ARBA" id="ARBA00022679"/>
    </source>
</evidence>
<feature type="binding site" evidence="8">
    <location>
        <position position="351"/>
    </location>
    <ligand>
        <name>substrate</name>
    </ligand>
</feature>
<feature type="binding site" evidence="8">
    <location>
        <position position="21"/>
    </location>
    <ligand>
        <name>substrate</name>
    </ligand>
</feature>
<proteinExistence type="inferred from homology"/>
<protein>
    <recommendedName>
        <fullName evidence="8">8-amino-7-oxononanoate synthase</fullName>
        <shortName evidence="8">AONS</shortName>
        <ecNumber evidence="8">2.3.1.47</ecNumber>
    </recommendedName>
    <alternativeName>
        <fullName evidence="8">7-keto-8-amino-pelargonic acid synthase</fullName>
        <shortName evidence="8">7-KAP synthase</shortName>
        <shortName evidence="8">KAPA synthase</shortName>
    </alternativeName>
    <alternativeName>
        <fullName evidence="8">8-amino-7-ketopelargonate synthase</fullName>
    </alternativeName>
</protein>
<comment type="pathway">
    <text evidence="2 8">Cofactor biosynthesis; biotin biosynthesis.</text>
</comment>
<feature type="binding site" evidence="8">
    <location>
        <begin position="108"/>
        <end position="109"/>
    </location>
    <ligand>
        <name>pyridoxal 5'-phosphate</name>
        <dbReference type="ChEBI" id="CHEBI:597326"/>
    </ligand>
</feature>
<accession>A0A318KIU2</accession>
<feature type="modified residue" description="N6-(pyridoxal phosphate)lysine" evidence="8 9">
    <location>
        <position position="237"/>
    </location>
</feature>
<evidence type="ECO:0000256" key="1">
    <source>
        <dbReference type="ARBA" id="ARBA00001933"/>
    </source>
</evidence>
<comment type="similarity">
    <text evidence="8">Belongs to the class-II pyridoxal-phosphate-dependent aminotransferase family. BioF subfamily.</text>
</comment>
<feature type="binding site" evidence="8">
    <location>
        <position position="133"/>
    </location>
    <ligand>
        <name>substrate</name>
    </ligand>
</feature>
<dbReference type="PANTHER" id="PTHR13693:SF100">
    <property type="entry name" value="8-AMINO-7-OXONONANOATE SYNTHASE"/>
    <property type="match status" value="1"/>
</dbReference>
<name>A0A318KIU2_9NEIS</name>
<evidence type="ECO:0000313" key="12">
    <source>
        <dbReference type="Proteomes" id="UP000247555"/>
    </source>
</evidence>
<dbReference type="GO" id="GO:0008710">
    <property type="term" value="F:8-amino-7-oxononanoate synthase activity"/>
    <property type="evidence" value="ECO:0007669"/>
    <property type="project" value="UniProtKB-UniRule"/>
</dbReference>
<comment type="catalytic activity">
    <reaction evidence="7 8">
        <text>6-carboxyhexanoyl-[ACP] + L-alanine + H(+) = (8S)-8-amino-7-oxononanoate + holo-[ACP] + CO2</text>
        <dbReference type="Rhea" id="RHEA:42288"/>
        <dbReference type="Rhea" id="RHEA-COMP:9685"/>
        <dbReference type="Rhea" id="RHEA-COMP:9955"/>
        <dbReference type="ChEBI" id="CHEBI:15378"/>
        <dbReference type="ChEBI" id="CHEBI:16526"/>
        <dbReference type="ChEBI" id="CHEBI:57972"/>
        <dbReference type="ChEBI" id="CHEBI:64479"/>
        <dbReference type="ChEBI" id="CHEBI:78846"/>
        <dbReference type="ChEBI" id="CHEBI:149468"/>
        <dbReference type="EC" id="2.3.1.47"/>
    </reaction>
</comment>
<reference evidence="11 12" key="1">
    <citation type="submission" date="2018-05" db="EMBL/GenBank/DDBJ databases">
        <title>Genomic Encyclopedia of Type Strains, Phase IV (KMG-IV): sequencing the most valuable type-strain genomes for metagenomic binning, comparative biology and taxonomic classification.</title>
        <authorList>
            <person name="Goeker M."/>
        </authorList>
    </citation>
    <scope>NUCLEOTIDE SEQUENCE [LARGE SCALE GENOMIC DNA]</scope>
    <source>
        <strain evidence="11 12">DSM 29661</strain>
    </source>
</reference>
<organism evidence="11 12">
    <name type="scientific">Rivihabitans pingtungensis</name>
    <dbReference type="NCBI Taxonomy" id="1054498"/>
    <lineage>
        <taxon>Bacteria</taxon>
        <taxon>Pseudomonadati</taxon>
        <taxon>Pseudomonadota</taxon>
        <taxon>Betaproteobacteria</taxon>
        <taxon>Neisseriales</taxon>
        <taxon>Aquaspirillaceae</taxon>
        <taxon>Rivihabitans</taxon>
    </lineage>
</organism>
<dbReference type="InterPro" id="IPR022834">
    <property type="entry name" value="AONS_Proteobacteria"/>
</dbReference>
<dbReference type="InterPro" id="IPR004723">
    <property type="entry name" value="AONS_Archaea/Proteobacteria"/>
</dbReference>
<dbReference type="HAMAP" id="MF_01693">
    <property type="entry name" value="BioF_aminotrans_2"/>
    <property type="match status" value="1"/>
</dbReference>
<comment type="caution">
    <text evidence="11">The sequence shown here is derived from an EMBL/GenBank/DDBJ whole genome shotgun (WGS) entry which is preliminary data.</text>
</comment>
<evidence type="ECO:0000256" key="8">
    <source>
        <dbReference type="HAMAP-Rule" id="MF_01693"/>
    </source>
</evidence>
<dbReference type="EC" id="2.3.1.47" evidence="8"/>
<dbReference type="NCBIfam" id="TIGR00858">
    <property type="entry name" value="bioF"/>
    <property type="match status" value="1"/>
</dbReference>
<sequence>MRLIAQLQDKLAALDGDHRRRRCPVLDSPQGPHVSIDGRDYLAFASNDYLGLANHPALVAAARDGALRWGVGGGASHLVAGHSTAHAALEQALADWLRLPAALLFSSGYQANLAVITALVGRGDAVFADRLNHASLNDACLLSRAEFKRFAHHDLAQLERLLAASTAPTKLIAVDAVYSMDGDCAPLAALLALAERFDAWLYVDDAHGFGVLGEGRGSVVEAGLHSERLIQMVTLGKAAGVAGAAVAAHAVVIDWLVNSARPFIFTTSTSPLLAHTVQASLRLMADEPERRAALRARMAELKHQLAGLPWTLLPSDTPIQPLLIGGNAEALAVSAGLRARGIWVPAIRPPTVPPGSARLRIALSAAHQPQDIVRLADALRELAAS</sequence>
<dbReference type="OrthoDB" id="9807157at2"/>
<feature type="binding site" evidence="8">
    <location>
        <position position="234"/>
    </location>
    <ligand>
        <name>pyridoxal 5'-phosphate</name>
        <dbReference type="ChEBI" id="CHEBI:597326"/>
    </ligand>
</feature>
<keyword evidence="5 8" id="KW-0093">Biotin biosynthesis</keyword>
<keyword evidence="6 8" id="KW-0663">Pyridoxal phosphate</keyword>